<dbReference type="InterPro" id="IPR037523">
    <property type="entry name" value="VOC_core"/>
</dbReference>
<dbReference type="Gene3D" id="3.30.720.110">
    <property type="match status" value="1"/>
</dbReference>
<dbReference type="Pfam" id="PF00903">
    <property type="entry name" value="Glyoxalase"/>
    <property type="match status" value="1"/>
</dbReference>
<dbReference type="PROSITE" id="PS51819">
    <property type="entry name" value="VOC"/>
    <property type="match status" value="1"/>
</dbReference>
<dbReference type="InterPro" id="IPR004360">
    <property type="entry name" value="Glyas_Fos-R_dOase_dom"/>
</dbReference>
<name>A0A2N7WGE0_9BURK</name>
<gene>
    <name evidence="2" type="ORF">C0Z19_02250</name>
</gene>
<dbReference type="EMBL" id="PNYB01000001">
    <property type="protein sequence ID" value="PMS28536.1"/>
    <property type="molecule type" value="Genomic_DNA"/>
</dbReference>
<dbReference type="PANTHER" id="PTHR34109">
    <property type="entry name" value="BNAUNNG04460D PROTEIN-RELATED"/>
    <property type="match status" value="1"/>
</dbReference>
<proteinExistence type="predicted"/>
<evidence type="ECO:0000259" key="1">
    <source>
        <dbReference type="PROSITE" id="PS51819"/>
    </source>
</evidence>
<feature type="domain" description="VOC" evidence="1">
    <location>
        <begin position="12"/>
        <end position="129"/>
    </location>
</feature>
<dbReference type="Gene3D" id="3.30.720.120">
    <property type="match status" value="1"/>
</dbReference>
<reference evidence="2 3" key="1">
    <citation type="submission" date="2018-01" db="EMBL/GenBank/DDBJ databases">
        <title>Whole genome analyses suggest that Burkholderia sensu lato contains two further novel genera in the rhizoxinica-symbiotica group Mycetohabitans gen. nov., and Trinickia gen. nov.: implications for the evolution of diazotrophy and nodulation in the Burkholderiaceae.</title>
        <authorList>
            <person name="Estrada-de los Santos P."/>
            <person name="Palmer M."/>
            <person name="Chavez-Ramirez B."/>
            <person name="Beukes C."/>
            <person name="Steenkamp E.T."/>
            <person name="Hirsch A.M."/>
            <person name="Manyaka P."/>
            <person name="Maluk M."/>
            <person name="Lafos M."/>
            <person name="Crook M."/>
            <person name="Gross E."/>
            <person name="Simon M.F."/>
            <person name="Bueno dos Reis Junior F."/>
            <person name="Poole P.S."/>
            <person name="Venter S.N."/>
            <person name="James E.K."/>
        </authorList>
    </citation>
    <scope>NUCLEOTIDE SEQUENCE [LARGE SCALE GENOMIC DNA]</scope>
    <source>
        <strain evidence="2 3">GP25-8</strain>
    </source>
</reference>
<comment type="caution">
    <text evidence="2">The sequence shown here is derived from an EMBL/GenBank/DDBJ whole genome shotgun (WGS) entry which is preliminary data.</text>
</comment>
<protein>
    <submittedName>
        <fullName evidence="2">Glyoxalase</fullName>
    </submittedName>
</protein>
<organism evidence="2 3">
    <name type="scientific">Trinickia soli</name>
    <dbReference type="NCBI Taxonomy" id="380675"/>
    <lineage>
        <taxon>Bacteria</taxon>
        <taxon>Pseudomonadati</taxon>
        <taxon>Pseudomonadota</taxon>
        <taxon>Betaproteobacteria</taxon>
        <taxon>Burkholderiales</taxon>
        <taxon>Burkholderiaceae</taxon>
        <taxon>Trinickia</taxon>
    </lineage>
</organism>
<dbReference type="CDD" id="cd07246">
    <property type="entry name" value="VOC_like"/>
    <property type="match status" value="1"/>
</dbReference>
<evidence type="ECO:0000313" key="3">
    <source>
        <dbReference type="Proteomes" id="UP000235347"/>
    </source>
</evidence>
<dbReference type="PANTHER" id="PTHR34109:SF1">
    <property type="entry name" value="VOC DOMAIN-CONTAINING PROTEIN"/>
    <property type="match status" value="1"/>
</dbReference>
<dbReference type="AlphaFoldDB" id="A0A2N7WGE0"/>
<keyword evidence="3" id="KW-1185">Reference proteome</keyword>
<dbReference type="InterPro" id="IPR029068">
    <property type="entry name" value="Glyas_Bleomycin-R_OHBP_Dase"/>
</dbReference>
<accession>A0A2N7WGE0</accession>
<dbReference type="Proteomes" id="UP000235347">
    <property type="component" value="Unassembled WGS sequence"/>
</dbReference>
<dbReference type="SUPFAM" id="SSF54593">
    <property type="entry name" value="Glyoxalase/Bleomycin resistance protein/Dihydroxybiphenyl dioxygenase"/>
    <property type="match status" value="1"/>
</dbReference>
<evidence type="ECO:0000313" key="2">
    <source>
        <dbReference type="EMBL" id="PMS28536.1"/>
    </source>
</evidence>
<dbReference type="RefSeq" id="WP_102608124.1">
    <property type="nucleotide sequence ID" value="NZ_CADIKD010000006.1"/>
</dbReference>
<sequence>MSASNVKAIPEGFHAVTPYITASDARAVIDFLKRAFDATVGECLEDGQGRIRHAQVKLGDSHLMLTDGNDECRPTPAAFYLYLTDVDSAYDRALRAGGASVMEPADQFYGDRNAGVRDKCGNTWWLATHIEDVPSEEIARRARPAGGA</sequence>